<dbReference type="EMBL" id="DSPX01000135">
    <property type="protein sequence ID" value="HGG01671.1"/>
    <property type="molecule type" value="Genomic_DNA"/>
</dbReference>
<evidence type="ECO:0000256" key="1">
    <source>
        <dbReference type="ARBA" id="ARBA00022801"/>
    </source>
</evidence>
<gene>
    <name evidence="2" type="ORF">ENR15_13725</name>
</gene>
<dbReference type="SUPFAM" id="SSF55909">
    <property type="entry name" value="Pentein"/>
    <property type="match status" value="1"/>
</dbReference>
<dbReference type="GO" id="GO:0009446">
    <property type="term" value="P:putrescine biosynthetic process"/>
    <property type="evidence" value="ECO:0007669"/>
    <property type="project" value="InterPro"/>
</dbReference>
<name>A0A7C3VR33_9CYAN</name>
<dbReference type="Gene3D" id="3.75.10.10">
    <property type="entry name" value="L-arginine/glycine Amidinotransferase, Chain A"/>
    <property type="match status" value="1"/>
</dbReference>
<keyword evidence="1" id="KW-0378">Hydrolase</keyword>
<dbReference type="GO" id="GO:0047632">
    <property type="term" value="F:agmatine deiminase activity"/>
    <property type="evidence" value="ECO:0007669"/>
    <property type="project" value="TreeGrafter"/>
</dbReference>
<organism evidence="2">
    <name type="scientific">Planktothricoides sp. SpSt-374</name>
    <dbReference type="NCBI Taxonomy" id="2282167"/>
    <lineage>
        <taxon>Bacteria</taxon>
        <taxon>Bacillati</taxon>
        <taxon>Cyanobacteriota</taxon>
        <taxon>Cyanophyceae</taxon>
        <taxon>Oscillatoriophycideae</taxon>
        <taxon>Oscillatoriales</taxon>
        <taxon>Oscillatoriaceae</taxon>
        <taxon>Planktothricoides</taxon>
    </lineage>
</organism>
<dbReference type="AlphaFoldDB" id="A0A7C3VR33"/>
<sequence>MTNDQGQRTAEWVAHEACWLAWPSHEKEWGPDLEAAQAEFVQLCRAISSGESGERLEILVLDEAGKTAAAQAIGVEGARFHIIPFGDIWLRDIGPIFRREPGGKLAAVRFDFNGWGEKYVFPGDAQVAANIIKFLSVPEFYFPVVVEGGALEFDGEGTCLTTRSCLLNPNRNPNASEAEIEAILKRAFGVSKVLWLNQGLLNDHTDGHIDTLARFVAPGKVLCMAASHSDDPNGPVLAEIARDLSEFTDAQGRRLEVHQIPSPGRILNDSGEVMPASYMNFYISNNCVVVPTYGSPQDEVAVAEIARFFPNRSTVGLSSKAILTGGGSFHCITQEQLIIDN</sequence>
<dbReference type="GO" id="GO:0004668">
    <property type="term" value="F:protein-arginine deiminase activity"/>
    <property type="evidence" value="ECO:0007669"/>
    <property type="project" value="InterPro"/>
</dbReference>
<dbReference type="PANTHER" id="PTHR31377">
    <property type="entry name" value="AGMATINE DEIMINASE-RELATED"/>
    <property type="match status" value="1"/>
</dbReference>
<accession>A0A7C3VR33</accession>
<dbReference type="PANTHER" id="PTHR31377:SF0">
    <property type="entry name" value="AGMATINE DEIMINASE-RELATED"/>
    <property type="match status" value="1"/>
</dbReference>
<dbReference type="Pfam" id="PF04371">
    <property type="entry name" value="PAD_porph"/>
    <property type="match status" value="1"/>
</dbReference>
<comment type="caution">
    <text evidence="2">The sequence shown here is derived from an EMBL/GenBank/DDBJ whole genome shotgun (WGS) entry which is preliminary data.</text>
</comment>
<evidence type="ECO:0000313" key="2">
    <source>
        <dbReference type="EMBL" id="HGG01671.1"/>
    </source>
</evidence>
<proteinExistence type="predicted"/>
<reference evidence="2" key="1">
    <citation type="journal article" date="2020" name="mSystems">
        <title>Genome- and Community-Level Interaction Insights into Carbon Utilization and Element Cycling Functions of Hydrothermarchaeota in Hydrothermal Sediment.</title>
        <authorList>
            <person name="Zhou Z."/>
            <person name="Liu Y."/>
            <person name="Xu W."/>
            <person name="Pan J."/>
            <person name="Luo Z.H."/>
            <person name="Li M."/>
        </authorList>
    </citation>
    <scope>NUCLEOTIDE SEQUENCE [LARGE SCALE GENOMIC DNA]</scope>
    <source>
        <strain evidence="2">SpSt-374</strain>
    </source>
</reference>
<dbReference type="InterPro" id="IPR007466">
    <property type="entry name" value="Peptidyl-Arg-deiminase_porph"/>
</dbReference>
<protein>
    <submittedName>
        <fullName evidence="2">Agmatine deiminase family protein</fullName>
    </submittedName>
</protein>